<evidence type="ECO:0000313" key="1">
    <source>
        <dbReference type="EMBL" id="SVC27778.1"/>
    </source>
</evidence>
<sequence length="323" mass="35699">MSRTHKIIIPIIICFYPGYIVGNNCYDAESIDPYDLPITFIDSTIGTGNDFEKQDGIQFSSEDWIYEIVLDTGETITIYIDLCNLQTDYDADIGVFRGCSGDTIVLEEQDGCLCGLCHDLMVDSVGEFSGNVDYIPIVRSVTLEGPDEFYIVVDGFGDATGNYEMVIGEVLSFEEESLAGNNSYVDVTFNDAIGVFGVDPDSWPPHPPPINVAEIQNYFEFDIESNGGDAESVTLTNASILEQGEPPGIVQIRFDLNIPPASGDEELKIFPVFDTWNNGSPLVSDYYGPRPMNYHFVPFAEETLSVNLNPMMPPTIDVNYDSL</sequence>
<feature type="non-terminal residue" evidence="1">
    <location>
        <position position="323"/>
    </location>
</feature>
<organism evidence="1">
    <name type="scientific">marine metagenome</name>
    <dbReference type="NCBI Taxonomy" id="408172"/>
    <lineage>
        <taxon>unclassified sequences</taxon>
        <taxon>metagenomes</taxon>
        <taxon>ecological metagenomes</taxon>
    </lineage>
</organism>
<dbReference type="EMBL" id="UINC01082736">
    <property type="protein sequence ID" value="SVC27778.1"/>
    <property type="molecule type" value="Genomic_DNA"/>
</dbReference>
<protein>
    <submittedName>
        <fullName evidence="1">Uncharacterized protein</fullName>
    </submittedName>
</protein>
<proteinExistence type="predicted"/>
<name>A0A382KT86_9ZZZZ</name>
<dbReference type="AlphaFoldDB" id="A0A382KT86"/>
<accession>A0A382KT86</accession>
<reference evidence="1" key="1">
    <citation type="submission" date="2018-05" db="EMBL/GenBank/DDBJ databases">
        <authorList>
            <person name="Lanie J.A."/>
            <person name="Ng W.-L."/>
            <person name="Kazmierczak K.M."/>
            <person name="Andrzejewski T.M."/>
            <person name="Davidsen T.M."/>
            <person name="Wayne K.J."/>
            <person name="Tettelin H."/>
            <person name="Glass J.I."/>
            <person name="Rusch D."/>
            <person name="Podicherti R."/>
            <person name="Tsui H.-C.T."/>
            <person name="Winkler M.E."/>
        </authorList>
    </citation>
    <scope>NUCLEOTIDE SEQUENCE</scope>
</reference>
<gene>
    <name evidence="1" type="ORF">METZ01_LOCUS280632</name>
</gene>